<dbReference type="VEuPathDB" id="GiardiaDB:DHA2_153790"/>
<keyword evidence="1" id="KW-0418">Kinase</keyword>
<dbReference type="Proteomes" id="UP000018320">
    <property type="component" value="Unassembled WGS sequence"/>
</dbReference>
<dbReference type="GO" id="GO:0016301">
    <property type="term" value="F:kinase activity"/>
    <property type="evidence" value="ECO:0007669"/>
    <property type="project" value="UniProtKB-KW"/>
</dbReference>
<dbReference type="EMBL" id="AHGT01000058">
    <property type="protein sequence ID" value="ESU36075.1"/>
    <property type="molecule type" value="Genomic_DNA"/>
</dbReference>
<name>V6TGL7_GIAIN</name>
<sequence length="53" mass="5935">MRKVFYALDSMKEREEGSNSVFCDPARSIRSCIVCNAHLNKGGKCSQHIECNA</sequence>
<evidence type="ECO:0000313" key="2">
    <source>
        <dbReference type="Proteomes" id="UP000018320"/>
    </source>
</evidence>
<organism evidence="1 2">
    <name type="scientific">Giardia intestinalis</name>
    <name type="common">Giardia lamblia</name>
    <dbReference type="NCBI Taxonomy" id="5741"/>
    <lineage>
        <taxon>Eukaryota</taxon>
        <taxon>Metamonada</taxon>
        <taxon>Diplomonadida</taxon>
        <taxon>Hexamitidae</taxon>
        <taxon>Giardiinae</taxon>
        <taxon>Giardia</taxon>
    </lineage>
</organism>
<dbReference type="AlphaFoldDB" id="V6TGL7"/>
<reference evidence="1 2" key="2">
    <citation type="journal article" date="2013" name="Genome Biol. Evol.">
        <title>Genome sequencing of Giardia lamblia genotypes A2 and B isolates (DH and GS) and comparative analysis with the genomes of genotypes A1 and E (WB and Pig).</title>
        <authorList>
            <person name="Adam R.D."/>
            <person name="Dahlstrom E.W."/>
            <person name="Martens C.A."/>
            <person name="Bruno D.P."/>
            <person name="Barbian K.D."/>
            <person name="Ricklefs S.M."/>
            <person name="Hernandez M.M."/>
            <person name="Narla N.P."/>
            <person name="Patel R.B."/>
            <person name="Porcella S.F."/>
            <person name="Nash T.E."/>
        </authorList>
    </citation>
    <scope>NUCLEOTIDE SEQUENCE [LARGE SCALE GENOMIC DNA]</scope>
    <source>
        <strain evidence="1 2">DH</strain>
    </source>
</reference>
<keyword evidence="1" id="KW-0808">Transferase</keyword>
<reference evidence="2" key="1">
    <citation type="submission" date="2012-02" db="EMBL/GenBank/DDBJ databases">
        <title>Genome sequencing of Giardia lamblia Genotypes A2 and B isolates (DH and GS) and comparative analysis with the genomes of Genotypes A1 and E (WB and Pig).</title>
        <authorList>
            <person name="Adam R."/>
            <person name="Dahlstrom E."/>
            <person name="Martens C."/>
            <person name="Bruno D."/>
            <person name="Barbian K."/>
            <person name="Porcella S.F."/>
            <person name="Nash T."/>
        </authorList>
    </citation>
    <scope>NUCLEOTIDE SEQUENCE</scope>
    <source>
        <strain evidence="2">DH</strain>
    </source>
</reference>
<proteinExistence type="predicted"/>
<comment type="caution">
    <text evidence="1">The sequence shown here is derived from an EMBL/GenBank/DDBJ whole genome shotgun (WGS) entry which is preliminary data.</text>
</comment>
<accession>V6TGL7</accession>
<gene>
    <name evidence="1" type="ORF">DHA2_153790</name>
</gene>
<evidence type="ECO:0000313" key="1">
    <source>
        <dbReference type="EMBL" id="ESU36075.1"/>
    </source>
</evidence>
<protein>
    <submittedName>
        <fullName evidence="1">Phophatidylinositol-4-phosphate 5-kinase</fullName>
    </submittedName>
</protein>